<evidence type="ECO:0000313" key="4">
    <source>
        <dbReference type="Proteomes" id="UP000051160"/>
    </source>
</evidence>
<feature type="transmembrane region" description="Helical" evidence="1">
    <location>
        <begin position="73"/>
        <end position="92"/>
    </location>
</feature>
<organism evidence="3 4">
    <name type="scientific">Secundilactobacillus odoratitofui DSM 19909 = JCM 15043</name>
    <dbReference type="NCBI Taxonomy" id="1423776"/>
    <lineage>
        <taxon>Bacteria</taxon>
        <taxon>Bacillati</taxon>
        <taxon>Bacillota</taxon>
        <taxon>Bacilli</taxon>
        <taxon>Lactobacillales</taxon>
        <taxon>Lactobacillaceae</taxon>
        <taxon>Secundilactobacillus</taxon>
    </lineage>
</organism>
<name>A0A0R1LYR7_9LACO</name>
<dbReference type="InterPro" id="IPR050469">
    <property type="entry name" value="Diguanylate_Cyclase"/>
</dbReference>
<dbReference type="GO" id="GO:0043709">
    <property type="term" value="P:cell adhesion involved in single-species biofilm formation"/>
    <property type="evidence" value="ECO:0007669"/>
    <property type="project" value="TreeGrafter"/>
</dbReference>
<dbReference type="NCBIfam" id="TIGR00254">
    <property type="entry name" value="GGDEF"/>
    <property type="match status" value="1"/>
</dbReference>
<evidence type="ECO:0000256" key="1">
    <source>
        <dbReference type="SAM" id="Phobius"/>
    </source>
</evidence>
<dbReference type="PANTHER" id="PTHR45138">
    <property type="entry name" value="REGULATORY COMPONENTS OF SENSORY TRANSDUCTION SYSTEM"/>
    <property type="match status" value="1"/>
</dbReference>
<evidence type="ECO:0000313" key="3">
    <source>
        <dbReference type="EMBL" id="KRK96903.1"/>
    </source>
</evidence>
<dbReference type="GO" id="GO:0052621">
    <property type="term" value="F:diguanylate cyclase activity"/>
    <property type="evidence" value="ECO:0007669"/>
    <property type="project" value="TreeGrafter"/>
</dbReference>
<dbReference type="InterPro" id="IPR000160">
    <property type="entry name" value="GGDEF_dom"/>
</dbReference>
<dbReference type="PROSITE" id="PS50887">
    <property type="entry name" value="GGDEF"/>
    <property type="match status" value="1"/>
</dbReference>
<dbReference type="PATRIC" id="fig|1423776.4.peg.1780"/>
<dbReference type="RefSeq" id="WP_056948697.1">
    <property type="nucleotide sequence ID" value="NZ_AZEE01000030.1"/>
</dbReference>
<reference evidence="3 4" key="1">
    <citation type="journal article" date="2015" name="Genome Announc.">
        <title>Expanding the biotechnology potential of lactobacilli through comparative genomics of 213 strains and associated genera.</title>
        <authorList>
            <person name="Sun Z."/>
            <person name="Harris H.M."/>
            <person name="McCann A."/>
            <person name="Guo C."/>
            <person name="Argimon S."/>
            <person name="Zhang W."/>
            <person name="Yang X."/>
            <person name="Jeffery I.B."/>
            <person name="Cooney J.C."/>
            <person name="Kagawa T.F."/>
            <person name="Liu W."/>
            <person name="Song Y."/>
            <person name="Salvetti E."/>
            <person name="Wrobel A."/>
            <person name="Rasinkangas P."/>
            <person name="Parkhill J."/>
            <person name="Rea M.C."/>
            <person name="O'Sullivan O."/>
            <person name="Ritari J."/>
            <person name="Douillard F.P."/>
            <person name="Paul Ross R."/>
            <person name="Yang R."/>
            <person name="Briner A.E."/>
            <person name="Felis G.E."/>
            <person name="de Vos W.M."/>
            <person name="Barrangou R."/>
            <person name="Klaenhammer T.R."/>
            <person name="Caufield P.W."/>
            <person name="Cui Y."/>
            <person name="Zhang H."/>
            <person name="O'Toole P.W."/>
        </authorList>
    </citation>
    <scope>NUCLEOTIDE SEQUENCE [LARGE SCALE GENOMIC DNA]</scope>
    <source>
        <strain evidence="3 4">DSM 19909</strain>
    </source>
</reference>
<evidence type="ECO:0000259" key="2">
    <source>
        <dbReference type="PROSITE" id="PS50887"/>
    </source>
</evidence>
<feature type="transmembrane region" description="Helical" evidence="1">
    <location>
        <begin position="6"/>
        <end position="29"/>
    </location>
</feature>
<dbReference type="Proteomes" id="UP000051160">
    <property type="component" value="Unassembled WGS sequence"/>
</dbReference>
<keyword evidence="1" id="KW-0472">Membrane</keyword>
<dbReference type="InterPro" id="IPR029787">
    <property type="entry name" value="Nucleotide_cyclase"/>
</dbReference>
<dbReference type="Gene3D" id="3.30.70.270">
    <property type="match status" value="1"/>
</dbReference>
<dbReference type="GO" id="GO:0005886">
    <property type="term" value="C:plasma membrane"/>
    <property type="evidence" value="ECO:0007669"/>
    <property type="project" value="TreeGrafter"/>
</dbReference>
<feature type="transmembrane region" description="Helical" evidence="1">
    <location>
        <begin position="145"/>
        <end position="166"/>
    </location>
</feature>
<dbReference type="SUPFAM" id="SSF55073">
    <property type="entry name" value="Nucleotide cyclase"/>
    <property type="match status" value="1"/>
</dbReference>
<dbReference type="SMART" id="SM00267">
    <property type="entry name" value="GGDEF"/>
    <property type="match status" value="1"/>
</dbReference>
<dbReference type="InterPro" id="IPR043128">
    <property type="entry name" value="Rev_trsase/Diguanyl_cyclase"/>
</dbReference>
<keyword evidence="1" id="KW-0812">Transmembrane</keyword>
<keyword evidence="4" id="KW-1185">Reference proteome</keyword>
<dbReference type="Pfam" id="PF00990">
    <property type="entry name" value="GGDEF"/>
    <property type="match status" value="1"/>
</dbReference>
<dbReference type="STRING" id="1423776.FD04_GL001755"/>
<accession>A0A0R1LYR7</accession>
<protein>
    <recommendedName>
        <fullName evidence="2">GGDEF domain-containing protein</fullName>
    </recommendedName>
</protein>
<dbReference type="PANTHER" id="PTHR45138:SF9">
    <property type="entry name" value="DIGUANYLATE CYCLASE DGCM-RELATED"/>
    <property type="match status" value="1"/>
</dbReference>
<feature type="transmembrane region" description="Helical" evidence="1">
    <location>
        <begin position="172"/>
        <end position="190"/>
    </location>
</feature>
<keyword evidence="1" id="KW-1133">Transmembrane helix</keyword>
<dbReference type="GO" id="GO:1902201">
    <property type="term" value="P:negative regulation of bacterial-type flagellum-dependent cell motility"/>
    <property type="evidence" value="ECO:0007669"/>
    <property type="project" value="TreeGrafter"/>
</dbReference>
<dbReference type="CDD" id="cd01949">
    <property type="entry name" value="GGDEF"/>
    <property type="match status" value="1"/>
</dbReference>
<proteinExistence type="predicted"/>
<dbReference type="AlphaFoldDB" id="A0A0R1LYR7"/>
<dbReference type="FunFam" id="3.30.70.270:FF:000001">
    <property type="entry name" value="Diguanylate cyclase domain protein"/>
    <property type="match status" value="1"/>
</dbReference>
<sequence length="377" mass="44306">MLAWAIRLVTFIINSLLLTGFALIFTWLGSTDFYHAAKLKLRGFNQIILTIGFLVLFHAASELRIMQQHYITGYGWNYLNFQIGVIMFAVLFKQGRWLLLSLTATLFVWYWWLPNVTHWPIFFAMSVLLMWAAGHFNRELTAHRWLYYPFSLLFALPFMWANLVSLRGIDVGWWWEIGSSVAIDYLIWIIQKRLKQQHRRRIILMQEANTDNLTHLNNFRVFNEDLMTAFKQYQTQGVAYLVYTFDIDHFKHVNDQYGHLEGNVVLERVATQLGQLVKGISTDAKAYRIGGEEFSFIVFDRNGQFEETRQVANNVRKSISELMFMTKAGEKFQITVSLGQADVLPEDQNYMEIYRRADQQLYRAKQFGRNRVSVLDD</sequence>
<feature type="domain" description="GGDEF" evidence="2">
    <location>
        <begin position="238"/>
        <end position="377"/>
    </location>
</feature>
<dbReference type="EMBL" id="AZEE01000030">
    <property type="protein sequence ID" value="KRK96903.1"/>
    <property type="molecule type" value="Genomic_DNA"/>
</dbReference>
<feature type="transmembrane region" description="Helical" evidence="1">
    <location>
        <begin position="41"/>
        <end position="61"/>
    </location>
</feature>
<gene>
    <name evidence="3" type="ORF">FD04_GL001755</name>
</gene>
<comment type="caution">
    <text evidence="3">The sequence shown here is derived from an EMBL/GenBank/DDBJ whole genome shotgun (WGS) entry which is preliminary data.</text>
</comment>
<dbReference type="OrthoDB" id="9759607at2"/>